<dbReference type="GO" id="GO:0008270">
    <property type="term" value="F:zinc ion binding"/>
    <property type="evidence" value="ECO:0007669"/>
    <property type="project" value="UniProtKB-KW"/>
</dbReference>
<evidence type="ECO:0000256" key="8">
    <source>
        <dbReference type="ARBA" id="ARBA00023163"/>
    </source>
</evidence>
<dbReference type="InterPro" id="IPR001374">
    <property type="entry name" value="R3H_dom"/>
</dbReference>
<dbReference type="AlphaFoldDB" id="A0AAW0QX23"/>
<evidence type="ECO:0000256" key="3">
    <source>
        <dbReference type="ARBA" id="ARBA00022723"/>
    </source>
</evidence>
<keyword evidence="7" id="KW-0805">Transcription regulation</keyword>
<feature type="compositionally biased region" description="Polar residues" evidence="10">
    <location>
        <begin position="146"/>
        <end position="160"/>
    </location>
</feature>
<dbReference type="InterPro" id="IPR034077">
    <property type="entry name" value="R3H_FAP1"/>
</dbReference>
<evidence type="ECO:0000313" key="12">
    <source>
        <dbReference type="EMBL" id="KAK8114931.1"/>
    </source>
</evidence>
<feature type="region of interest" description="Disordered" evidence="10">
    <location>
        <begin position="1"/>
        <end position="175"/>
    </location>
</feature>
<keyword evidence="6" id="KW-0862">Zinc</keyword>
<dbReference type="GO" id="GO:0000981">
    <property type="term" value="F:DNA-binding transcription factor activity, RNA polymerase II-specific"/>
    <property type="evidence" value="ECO:0007669"/>
    <property type="project" value="TreeGrafter"/>
</dbReference>
<evidence type="ECO:0000256" key="9">
    <source>
        <dbReference type="ARBA" id="ARBA00023242"/>
    </source>
</evidence>
<name>A0AAW0QX23_9PEZI</name>
<keyword evidence="8" id="KW-0804">Transcription</keyword>
<dbReference type="SMART" id="SM00393">
    <property type="entry name" value="R3H"/>
    <property type="match status" value="1"/>
</dbReference>
<dbReference type="Proteomes" id="UP001392437">
    <property type="component" value="Unassembled WGS sequence"/>
</dbReference>
<dbReference type="GO" id="GO:0000977">
    <property type="term" value="F:RNA polymerase II transcription regulatory region sequence-specific DNA binding"/>
    <property type="evidence" value="ECO:0007669"/>
    <property type="project" value="TreeGrafter"/>
</dbReference>
<dbReference type="GO" id="GO:0000122">
    <property type="term" value="P:negative regulation of transcription by RNA polymerase II"/>
    <property type="evidence" value="ECO:0007669"/>
    <property type="project" value="TreeGrafter"/>
</dbReference>
<feature type="compositionally biased region" description="Polar residues" evidence="10">
    <location>
        <begin position="120"/>
        <end position="132"/>
    </location>
</feature>
<dbReference type="CDD" id="cd06008">
    <property type="entry name" value="NF-X1-zinc-finger"/>
    <property type="match status" value="4"/>
</dbReference>
<sequence>MTESGQQSQPQPGRGRSGRGRGARRRGAAQGQERGQQNPQASNRADTQGPNTSQPPSAAAPDAGAPSSSNRGGGGGGGRGRRGGRNPRRGGGEPRRGGAEPRQRAAHGGRRTFGGHLTSDAASSNNPGSPATLSVEAPEFVPGQQPPANRNGASGGQANRSAAPKREILPKSTATDLPTRIHEDINNGHYECVICTNEVLRNSRVWSCSICWTVAHLSCVRKWYSNQNKKANEQEGETPNGWRCPGCNSSLIDEPTSYHCWCGKESNPHSIPGLPPHSCNQTCAKPRSTCPHPCGLVCHAGPCPPCGMMGPSMSCFCGKNTSTKRCTETSYSNGWSCAEICGDLLPCGEHECSQPCHSGLCGSCEIPIPSFCYCGKEHKDIACEQRGEKLASYDHGQLDDDAHASDAVTDGWYEGTFDCEALCGRPFDCGNHNCQNPCHAQDQEPAHCPFAPDAVSHCPCGKTQLADILNRPRQNCKDPVPTCEEVCDKPLECGHKCLSGCHDSSCPPCSQVMDITCRCGRTTTRTVCHQGNLYVPECMRVCRAQLSCGRHNHDLHCCPGEKRAAERVVARRKRKNGATSNDEVEAEHICVRVCGRNLKCGKHTCDQMCHPGPCRTCPEAVFEEISCNCGRTVLYPPQPCGTQPPECRYECARSNPTCGHPRVSHTCHTDDKPCPPCPFLVEKRCICGKQILKNQPCWFEEPRCGLPCGNKLKCGTHLCTKPCHRPGECEDASIRGSHCQQPCLKVKKACDHADTDPCHAPYPCKEEKPCQAKTFITCECQHKKQEVRCMASKANPFPDRPPLKCDDECLRLQRNAKLAAALNIDPETHKDNHVPYSDKTLELFKEGVRWAQTQEREFRVFASDPQEKRLRFKPMKSQQRAFLHALAEDFGLDSESQDPEPHRHVSIFKTPRFVSAPLKTLAQCVQIKTANTTEDATAAGPVTNPLMNVPYNALLLTAPRFGLTVEDVEAAVAKDLAMQPTVTFTTSFLPNDEIVIRGSGTWAAQALETSVTALKPLVSQAITRTDIAKAVFLCHADTSLNVLRREVDPVKNADGWNSVVGRSSAKQARSAAASSSEAKPAAGRKLLMLKKESKKKVEVEPVEDDWEAAAEKIADETED</sequence>
<protein>
    <recommendedName>
        <fullName evidence="11">R3H domain-containing protein</fullName>
    </recommendedName>
</protein>
<evidence type="ECO:0000256" key="5">
    <source>
        <dbReference type="ARBA" id="ARBA00022771"/>
    </source>
</evidence>
<dbReference type="InterPro" id="IPR000967">
    <property type="entry name" value="Znf_NFX1"/>
</dbReference>
<dbReference type="GO" id="GO:0005634">
    <property type="term" value="C:nucleus"/>
    <property type="evidence" value="ECO:0007669"/>
    <property type="project" value="UniProtKB-SubCell"/>
</dbReference>
<dbReference type="PROSITE" id="PS51061">
    <property type="entry name" value="R3H"/>
    <property type="match status" value="1"/>
</dbReference>
<dbReference type="InterPro" id="IPR036867">
    <property type="entry name" value="R3H_dom_sf"/>
</dbReference>
<feature type="compositionally biased region" description="Basic and acidic residues" evidence="10">
    <location>
        <begin position="90"/>
        <end position="103"/>
    </location>
</feature>
<organism evidence="12 13">
    <name type="scientific">Apiospora kogelbergensis</name>
    <dbReference type="NCBI Taxonomy" id="1337665"/>
    <lineage>
        <taxon>Eukaryota</taxon>
        <taxon>Fungi</taxon>
        <taxon>Dikarya</taxon>
        <taxon>Ascomycota</taxon>
        <taxon>Pezizomycotina</taxon>
        <taxon>Sordariomycetes</taxon>
        <taxon>Xylariomycetidae</taxon>
        <taxon>Amphisphaeriales</taxon>
        <taxon>Apiosporaceae</taxon>
        <taxon>Apiospora</taxon>
    </lineage>
</organism>
<dbReference type="Pfam" id="PF01424">
    <property type="entry name" value="R3H"/>
    <property type="match status" value="1"/>
</dbReference>
<keyword evidence="4" id="KW-0677">Repeat</keyword>
<evidence type="ECO:0000256" key="10">
    <source>
        <dbReference type="SAM" id="MobiDB-lite"/>
    </source>
</evidence>
<comment type="similarity">
    <text evidence="2">Belongs to the NFX1 family.</text>
</comment>
<feature type="compositionally biased region" description="Basic residues" evidence="10">
    <location>
        <begin position="16"/>
        <end position="27"/>
    </location>
</feature>
<feature type="compositionally biased region" description="Low complexity" evidence="10">
    <location>
        <begin position="1"/>
        <end position="14"/>
    </location>
</feature>
<dbReference type="EMBL" id="JAQQWP010000006">
    <property type="protein sequence ID" value="KAK8114931.1"/>
    <property type="molecule type" value="Genomic_DNA"/>
</dbReference>
<feature type="compositionally biased region" description="Polar residues" evidence="10">
    <location>
        <begin position="38"/>
        <end position="52"/>
    </location>
</feature>
<dbReference type="CDD" id="cd06006">
    <property type="entry name" value="R3H_unknown_2"/>
    <property type="match status" value="1"/>
</dbReference>
<comment type="subcellular location">
    <subcellularLocation>
        <location evidence="1">Nucleus</location>
    </subcellularLocation>
</comment>
<dbReference type="FunFam" id="3.30.1370.50:FF:000006">
    <property type="entry name" value="NF-X1 finger transcription factor"/>
    <property type="match status" value="1"/>
</dbReference>
<dbReference type="PANTHER" id="PTHR12360:SF12">
    <property type="entry name" value="TRANSCRIPTIONAL REPRESSOR NF-X1"/>
    <property type="match status" value="1"/>
</dbReference>
<keyword evidence="3" id="KW-0479">Metal-binding</keyword>
<evidence type="ECO:0000256" key="2">
    <source>
        <dbReference type="ARBA" id="ARBA00007269"/>
    </source>
</evidence>
<feature type="compositionally biased region" description="Low complexity" evidence="10">
    <location>
        <begin position="28"/>
        <end position="37"/>
    </location>
</feature>
<feature type="domain" description="R3H" evidence="11">
    <location>
        <begin position="848"/>
        <end position="911"/>
    </location>
</feature>
<gene>
    <name evidence="12" type="ORF">PG999_007000</name>
</gene>
<reference evidence="12 13" key="1">
    <citation type="submission" date="2023-01" db="EMBL/GenBank/DDBJ databases">
        <title>Analysis of 21 Apiospora genomes using comparative genomics revels a genus with tremendous synthesis potential of carbohydrate active enzymes and secondary metabolites.</title>
        <authorList>
            <person name="Sorensen T."/>
        </authorList>
    </citation>
    <scope>NUCLEOTIDE SEQUENCE [LARGE SCALE GENOMIC DNA]</scope>
    <source>
        <strain evidence="12 13">CBS 117206</strain>
    </source>
</reference>
<dbReference type="Gene3D" id="3.30.1370.50">
    <property type="entry name" value="R3H-like domain"/>
    <property type="match status" value="1"/>
</dbReference>
<evidence type="ECO:0000256" key="7">
    <source>
        <dbReference type="ARBA" id="ARBA00023015"/>
    </source>
</evidence>
<feature type="compositionally biased region" description="Low complexity" evidence="10">
    <location>
        <begin position="54"/>
        <end position="70"/>
    </location>
</feature>
<dbReference type="SMART" id="SM00438">
    <property type="entry name" value="ZnF_NFX"/>
    <property type="match status" value="8"/>
</dbReference>
<evidence type="ECO:0000313" key="13">
    <source>
        <dbReference type="Proteomes" id="UP001392437"/>
    </source>
</evidence>
<proteinExistence type="inferred from homology"/>
<dbReference type="PANTHER" id="PTHR12360">
    <property type="entry name" value="NUCLEAR TRANSCRIPTION FACTOR, X-BOX BINDING 1 NFX1"/>
    <property type="match status" value="1"/>
</dbReference>
<feature type="compositionally biased region" description="Basic residues" evidence="10">
    <location>
        <begin position="79"/>
        <end position="88"/>
    </location>
</feature>
<dbReference type="InterPro" id="IPR034078">
    <property type="entry name" value="NFX1_fam"/>
</dbReference>
<keyword evidence="13" id="KW-1185">Reference proteome</keyword>
<evidence type="ECO:0000256" key="4">
    <source>
        <dbReference type="ARBA" id="ARBA00022737"/>
    </source>
</evidence>
<dbReference type="Pfam" id="PF01422">
    <property type="entry name" value="zf-NF-X1"/>
    <property type="match status" value="6"/>
</dbReference>
<dbReference type="SUPFAM" id="SSF82708">
    <property type="entry name" value="R3H domain"/>
    <property type="match status" value="1"/>
</dbReference>
<evidence type="ECO:0000256" key="1">
    <source>
        <dbReference type="ARBA" id="ARBA00004123"/>
    </source>
</evidence>
<accession>A0AAW0QX23</accession>
<evidence type="ECO:0000259" key="11">
    <source>
        <dbReference type="PROSITE" id="PS51061"/>
    </source>
</evidence>
<dbReference type="CDD" id="cd16492">
    <property type="entry name" value="RING-CH-C4HC3_NFX1-like"/>
    <property type="match status" value="1"/>
</dbReference>
<evidence type="ECO:0000256" key="6">
    <source>
        <dbReference type="ARBA" id="ARBA00022833"/>
    </source>
</evidence>
<keyword evidence="9" id="KW-0539">Nucleus</keyword>
<keyword evidence="5" id="KW-0863">Zinc-finger</keyword>
<comment type="caution">
    <text evidence="12">The sequence shown here is derived from an EMBL/GenBank/DDBJ whole genome shotgun (WGS) entry which is preliminary data.</text>
</comment>